<sequence length="573" mass="65561">MSNPKMPEWLESPEFCALRDSNRPPSDAQRGVLVEMQSVLKGEVGAISVSNAECRLERESLLKSIQGILSPIKALPHDMLAEIFLQCLPDGPSFDWENRSDVPENAPVLLTRICSSWRALALETPSLWMTLTFFADSYIIPSNPSRCTKAIDLCKTWFSRAKSLPLNYRLHISSTGEREHDELVKLVMTETLLSYFPQFKNLTLDSSDLGIVLELLNDVYADNVSEDEEFKETMSCSILEYLHLGTSSNENGTWDEDEQVHIRIFEHAPRLHHFVRRMAVRKAPILHLPWDQLTYLSVSWCSSFQINKLVRKCPNLRCGAFDIGDYEDEDDVDSDNEVNDQEAFIFDHLDNLLIITNEYPSVDVFKNVMFPSLTTLFLAAQMSWQDVSPPWSAINPFLLQLHNIQRLALLDCFVILPEDLLTLLHSTPNLVELELEINFDHQLLFKKLTITDDTNGKEPLIPHLQILVVDYAWVKPGIEEIPEALSAMVKSRWKGSGVMSTAWPKSLQNVSFFIVTGKHAPILEKISNLLQTCVEDGLELNMYRPQHVYWEYHQAHGVSHWHDSLMARRQLTD</sequence>
<dbReference type="STRING" id="68775.A0A5C3LL92"/>
<organism evidence="1 2">
    <name type="scientific">Crucibulum laeve</name>
    <dbReference type="NCBI Taxonomy" id="68775"/>
    <lineage>
        <taxon>Eukaryota</taxon>
        <taxon>Fungi</taxon>
        <taxon>Dikarya</taxon>
        <taxon>Basidiomycota</taxon>
        <taxon>Agaricomycotina</taxon>
        <taxon>Agaricomycetes</taxon>
        <taxon>Agaricomycetidae</taxon>
        <taxon>Agaricales</taxon>
        <taxon>Agaricineae</taxon>
        <taxon>Nidulariaceae</taxon>
        <taxon>Crucibulum</taxon>
    </lineage>
</organism>
<name>A0A5C3LL92_9AGAR</name>
<keyword evidence="2" id="KW-1185">Reference proteome</keyword>
<dbReference type="AlphaFoldDB" id="A0A5C3LL92"/>
<evidence type="ECO:0000313" key="2">
    <source>
        <dbReference type="Proteomes" id="UP000308652"/>
    </source>
</evidence>
<accession>A0A5C3LL92</accession>
<dbReference type="Proteomes" id="UP000308652">
    <property type="component" value="Unassembled WGS sequence"/>
</dbReference>
<protein>
    <submittedName>
        <fullName evidence="1">Uncharacterized protein</fullName>
    </submittedName>
</protein>
<gene>
    <name evidence="1" type="ORF">BDQ12DRAFT_715804</name>
</gene>
<evidence type="ECO:0000313" key="1">
    <source>
        <dbReference type="EMBL" id="TFK33498.1"/>
    </source>
</evidence>
<reference evidence="1 2" key="1">
    <citation type="journal article" date="2019" name="Nat. Ecol. Evol.">
        <title>Megaphylogeny resolves global patterns of mushroom evolution.</title>
        <authorList>
            <person name="Varga T."/>
            <person name="Krizsan K."/>
            <person name="Foldi C."/>
            <person name="Dima B."/>
            <person name="Sanchez-Garcia M."/>
            <person name="Sanchez-Ramirez S."/>
            <person name="Szollosi G.J."/>
            <person name="Szarkandi J.G."/>
            <person name="Papp V."/>
            <person name="Albert L."/>
            <person name="Andreopoulos W."/>
            <person name="Angelini C."/>
            <person name="Antonin V."/>
            <person name="Barry K.W."/>
            <person name="Bougher N.L."/>
            <person name="Buchanan P."/>
            <person name="Buyck B."/>
            <person name="Bense V."/>
            <person name="Catcheside P."/>
            <person name="Chovatia M."/>
            <person name="Cooper J."/>
            <person name="Damon W."/>
            <person name="Desjardin D."/>
            <person name="Finy P."/>
            <person name="Geml J."/>
            <person name="Haridas S."/>
            <person name="Hughes K."/>
            <person name="Justo A."/>
            <person name="Karasinski D."/>
            <person name="Kautmanova I."/>
            <person name="Kiss B."/>
            <person name="Kocsube S."/>
            <person name="Kotiranta H."/>
            <person name="LaButti K.M."/>
            <person name="Lechner B.E."/>
            <person name="Liimatainen K."/>
            <person name="Lipzen A."/>
            <person name="Lukacs Z."/>
            <person name="Mihaltcheva S."/>
            <person name="Morgado L.N."/>
            <person name="Niskanen T."/>
            <person name="Noordeloos M.E."/>
            <person name="Ohm R.A."/>
            <person name="Ortiz-Santana B."/>
            <person name="Ovrebo C."/>
            <person name="Racz N."/>
            <person name="Riley R."/>
            <person name="Savchenko A."/>
            <person name="Shiryaev A."/>
            <person name="Soop K."/>
            <person name="Spirin V."/>
            <person name="Szebenyi C."/>
            <person name="Tomsovsky M."/>
            <person name="Tulloss R.E."/>
            <person name="Uehling J."/>
            <person name="Grigoriev I.V."/>
            <person name="Vagvolgyi C."/>
            <person name="Papp T."/>
            <person name="Martin F.M."/>
            <person name="Miettinen O."/>
            <person name="Hibbett D.S."/>
            <person name="Nagy L.G."/>
        </authorList>
    </citation>
    <scope>NUCLEOTIDE SEQUENCE [LARGE SCALE GENOMIC DNA]</scope>
    <source>
        <strain evidence="1 2">CBS 166.37</strain>
    </source>
</reference>
<dbReference type="EMBL" id="ML213647">
    <property type="protein sequence ID" value="TFK33498.1"/>
    <property type="molecule type" value="Genomic_DNA"/>
</dbReference>
<dbReference type="Gene3D" id="3.80.10.10">
    <property type="entry name" value="Ribonuclease Inhibitor"/>
    <property type="match status" value="1"/>
</dbReference>
<dbReference type="InterPro" id="IPR032675">
    <property type="entry name" value="LRR_dom_sf"/>
</dbReference>
<dbReference type="OrthoDB" id="2269034at2759"/>
<proteinExistence type="predicted"/>